<feature type="compositionally biased region" description="Low complexity" evidence="1">
    <location>
        <begin position="170"/>
        <end position="180"/>
    </location>
</feature>
<feature type="compositionally biased region" description="Basic residues" evidence="1">
    <location>
        <begin position="135"/>
        <end position="154"/>
    </location>
</feature>
<sequence>ERAPYRPRLPVPPPRRADRPPGAGLRHHPGRPGRELHAGRDAARARRAAGPRQGAGHRRRARGRAGGGLGHHRGGGWRRAGQAARPRAGRGDAHPPRRPGARGVHRHRRGAARAGGERAGARPRALPRAGPPRLRGVRRHRRAHGQGGRVRHPGLRLGPRGGDRRRLLRGDGSPRGPHAGAVRALRLALRLRRAAPRGL</sequence>
<feature type="compositionally biased region" description="Low complexity" evidence="1">
    <location>
        <begin position="122"/>
        <end position="134"/>
    </location>
</feature>
<protein>
    <submittedName>
        <fullName evidence="2">Septum formation protein Maf</fullName>
    </submittedName>
</protein>
<dbReference type="EMBL" id="CADCTW010000218">
    <property type="protein sequence ID" value="CAA9365964.1"/>
    <property type="molecule type" value="Genomic_DNA"/>
</dbReference>
<accession>A0A6J4MQH7</accession>
<feature type="compositionally biased region" description="Basic residues" evidence="1">
    <location>
        <begin position="45"/>
        <end position="63"/>
    </location>
</feature>
<proteinExistence type="predicted"/>
<name>A0A6J4MQH7_9BACT</name>
<feature type="compositionally biased region" description="Basic residues" evidence="1">
    <location>
        <begin position="96"/>
        <end position="111"/>
    </location>
</feature>
<feature type="non-terminal residue" evidence="2">
    <location>
        <position position="1"/>
    </location>
</feature>
<dbReference type="AlphaFoldDB" id="A0A6J4MQH7"/>
<organism evidence="2">
    <name type="scientific">uncultured Gemmatimonadota bacterium</name>
    <dbReference type="NCBI Taxonomy" id="203437"/>
    <lineage>
        <taxon>Bacteria</taxon>
        <taxon>Pseudomonadati</taxon>
        <taxon>Gemmatimonadota</taxon>
        <taxon>environmental samples</taxon>
    </lineage>
</organism>
<feature type="non-terminal residue" evidence="2">
    <location>
        <position position="199"/>
    </location>
</feature>
<reference evidence="2" key="1">
    <citation type="submission" date="2020-02" db="EMBL/GenBank/DDBJ databases">
        <authorList>
            <person name="Meier V. D."/>
        </authorList>
    </citation>
    <scope>NUCLEOTIDE SEQUENCE</scope>
    <source>
        <strain evidence="2">AVDCRST_MAG68</strain>
    </source>
</reference>
<feature type="compositionally biased region" description="Basic and acidic residues" evidence="1">
    <location>
        <begin position="32"/>
        <end position="44"/>
    </location>
</feature>
<gene>
    <name evidence="2" type="ORF">AVDCRST_MAG68-4853</name>
</gene>
<feature type="region of interest" description="Disordered" evidence="1">
    <location>
        <begin position="1"/>
        <end position="180"/>
    </location>
</feature>
<evidence type="ECO:0000256" key="1">
    <source>
        <dbReference type="SAM" id="MobiDB-lite"/>
    </source>
</evidence>
<evidence type="ECO:0000313" key="2">
    <source>
        <dbReference type="EMBL" id="CAA9365964.1"/>
    </source>
</evidence>